<evidence type="ECO:0000313" key="1">
    <source>
        <dbReference type="EMBL" id="QKJ87465.1"/>
    </source>
</evidence>
<proteinExistence type="predicted"/>
<dbReference type="EMBL" id="CP054212">
    <property type="protein sequence ID" value="QKJ87465.1"/>
    <property type="molecule type" value="Genomic_DNA"/>
</dbReference>
<dbReference type="Proteomes" id="UP000505325">
    <property type="component" value="Chromosome"/>
</dbReference>
<dbReference type="SUPFAM" id="SSF47413">
    <property type="entry name" value="lambda repressor-like DNA-binding domains"/>
    <property type="match status" value="1"/>
</dbReference>
<protein>
    <submittedName>
        <fullName evidence="1">Helix-turn-helix transcriptional regulator</fullName>
    </submittedName>
</protein>
<dbReference type="AlphaFoldDB" id="A0A6M8U9V7"/>
<accession>A0A6M8U9V7</accession>
<organism evidence="1 2">
    <name type="scientific">Paramixta manurensis</name>
    <dbReference type="NCBI Taxonomy" id="2740817"/>
    <lineage>
        <taxon>Bacteria</taxon>
        <taxon>Pseudomonadati</taxon>
        <taxon>Pseudomonadota</taxon>
        <taxon>Gammaproteobacteria</taxon>
        <taxon>Enterobacterales</taxon>
        <taxon>Erwiniaceae</taxon>
        <taxon>Paramixta</taxon>
    </lineage>
</organism>
<dbReference type="InterPro" id="IPR010982">
    <property type="entry name" value="Lambda_DNA-bd_dom_sf"/>
</dbReference>
<dbReference type="GO" id="GO:0003677">
    <property type="term" value="F:DNA binding"/>
    <property type="evidence" value="ECO:0007669"/>
    <property type="project" value="InterPro"/>
</dbReference>
<dbReference type="KEGG" id="pmak:PMPD1_2523"/>
<evidence type="ECO:0000313" key="2">
    <source>
        <dbReference type="Proteomes" id="UP000505325"/>
    </source>
</evidence>
<name>A0A6M8U9V7_9GAMM</name>
<keyword evidence="2" id="KW-1185">Reference proteome</keyword>
<sequence>MHDKFSVDLAVRKLCRRKKLSIKGFSQRLGKSYWCVRNTLKRDSTTVATCEEYANALGVTLPELISEGYIEKPW</sequence>
<reference evidence="1 2" key="1">
    <citation type="submission" date="2020-06" db="EMBL/GenBank/DDBJ databases">
        <title>Genome sequence of Paramixta manurensis strain PD-1.</title>
        <authorList>
            <person name="Lee C.W."/>
            <person name="Kim J."/>
        </authorList>
    </citation>
    <scope>NUCLEOTIDE SEQUENCE [LARGE SCALE GENOMIC DNA]</scope>
    <source>
        <strain evidence="1 2">PD-1</strain>
    </source>
</reference>
<gene>
    <name evidence="1" type="ORF">PMPD1_2523</name>
</gene>